<dbReference type="EMBL" id="JACGWJ010000002">
    <property type="protein sequence ID" value="KAL0434739.1"/>
    <property type="molecule type" value="Genomic_DNA"/>
</dbReference>
<protein>
    <submittedName>
        <fullName evidence="1">Uncharacterized protein</fullName>
    </submittedName>
</protein>
<dbReference type="PANTHER" id="PTHR35218">
    <property type="entry name" value="RNASE H DOMAIN-CONTAINING PROTEIN"/>
    <property type="match status" value="1"/>
</dbReference>
<reference evidence="1" key="1">
    <citation type="submission" date="2020-06" db="EMBL/GenBank/DDBJ databases">
        <authorList>
            <person name="Li T."/>
            <person name="Hu X."/>
            <person name="Zhang T."/>
            <person name="Song X."/>
            <person name="Zhang H."/>
            <person name="Dai N."/>
            <person name="Sheng W."/>
            <person name="Hou X."/>
            <person name="Wei L."/>
        </authorList>
    </citation>
    <scope>NUCLEOTIDE SEQUENCE</scope>
    <source>
        <strain evidence="1">G02</strain>
        <tissue evidence="1">Leaf</tissue>
    </source>
</reference>
<dbReference type="AlphaFoldDB" id="A0AAW2VYE9"/>
<sequence length="158" mass="18034">MSLLVCNCQGLGSPQTFEKLLQDNNPSLIFLVQTKRSTHFIESLKRKFDLYGFCVPTVCKSGGLAVLWVKTVSVQLQSFSRTHIDFSVQLDVELLIWRFMGIYGEPVTSKRSRTRKLLSQLYAQSRQAWICAGDDNELLDTSEKQGGPPKPNWKMRNF</sequence>
<comment type="caution">
    <text evidence="1">The sequence shown here is derived from an EMBL/GenBank/DDBJ whole genome shotgun (WGS) entry which is preliminary data.</text>
</comment>
<dbReference type="PANTHER" id="PTHR35218:SF9">
    <property type="entry name" value="ENDONUCLEASE_EXONUCLEASE_PHOSPHATASE DOMAIN-CONTAINING PROTEIN"/>
    <property type="match status" value="1"/>
</dbReference>
<evidence type="ECO:0000313" key="1">
    <source>
        <dbReference type="EMBL" id="KAL0434739.1"/>
    </source>
</evidence>
<accession>A0AAW2VYE9</accession>
<organism evidence="1">
    <name type="scientific">Sesamum radiatum</name>
    <name type="common">Black benniseed</name>
    <dbReference type="NCBI Taxonomy" id="300843"/>
    <lineage>
        <taxon>Eukaryota</taxon>
        <taxon>Viridiplantae</taxon>
        <taxon>Streptophyta</taxon>
        <taxon>Embryophyta</taxon>
        <taxon>Tracheophyta</taxon>
        <taxon>Spermatophyta</taxon>
        <taxon>Magnoliopsida</taxon>
        <taxon>eudicotyledons</taxon>
        <taxon>Gunneridae</taxon>
        <taxon>Pentapetalae</taxon>
        <taxon>asterids</taxon>
        <taxon>lamiids</taxon>
        <taxon>Lamiales</taxon>
        <taxon>Pedaliaceae</taxon>
        <taxon>Sesamum</taxon>
    </lineage>
</organism>
<dbReference type="SUPFAM" id="SSF56219">
    <property type="entry name" value="DNase I-like"/>
    <property type="match status" value="1"/>
</dbReference>
<gene>
    <name evidence="1" type="ORF">Sradi_0181800</name>
</gene>
<dbReference type="InterPro" id="IPR036691">
    <property type="entry name" value="Endo/exonu/phosph_ase_sf"/>
</dbReference>
<dbReference type="Gene3D" id="3.60.10.10">
    <property type="entry name" value="Endonuclease/exonuclease/phosphatase"/>
    <property type="match status" value="1"/>
</dbReference>
<name>A0AAW2VYE9_SESRA</name>
<reference evidence="1" key="2">
    <citation type="journal article" date="2024" name="Plant">
        <title>Genomic evolution and insights into agronomic trait innovations of Sesamum species.</title>
        <authorList>
            <person name="Miao H."/>
            <person name="Wang L."/>
            <person name="Qu L."/>
            <person name="Liu H."/>
            <person name="Sun Y."/>
            <person name="Le M."/>
            <person name="Wang Q."/>
            <person name="Wei S."/>
            <person name="Zheng Y."/>
            <person name="Lin W."/>
            <person name="Duan Y."/>
            <person name="Cao H."/>
            <person name="Xiong S."/>
            <person name="Wang X."/>
            <person name="Wei L."/>
            <person name="Li C."/>
            <person name="Ma Q."/>
            <person name="Ju M."/>
            <person name="Zhao R."/>
            <person name="Li G."/>
            <person name="Mu C."/>
            <person name="Tian Q."/>
            <person name="Mei H."/>
            <person name="Zhang T."/>
            <person name="Gao T."/>
            <person name="Zhang H."/>
        </authorList>
    </citation>
    <scope>NUCLEOTIDE SEQUENCE</scope>
    <source>
        <strain evidence="1">G02</strain>
    </source>
</reference>
<proteinExistence type="predicted"/>